<dbReference type="EMBL" id="LNQE01001507">
    <property type="protein sequence ID" value="KUG16227.1"/>
    <property type="molecule type" value="Genomic_DNA"/>
</dbReference>
<accession>A0A0W8F746</accession>
<evidence type="ECO:0008006" key="8">
    <source>
        <dbReference type="Google" id="ProtNLM"/>
    </source>
</evidence>
<proteinExistence type="inferred from homology"/>
<dbReference type="GO" id="GO:0031965">
    <property type="term" value="C:nuclear membrane"/>
    <property type="evidence" value="ECO:0007669"/>
    <property type="project" value="TreeGrafter"/>
</dbReference>
<evidence type="ECO:0000256" key="6">
    <source>
        <dbReference type="SAM" id="Phobius"/>
    </source>
</evidence>
<dbReference type="PANTHER" id="PTHR31040:SF1">
    <property type="entry name" value="NURIM"/>
    <property type="match status" value="1"/>
</dbReference>
<dbReference type="AlphaFoldDB" id="A0A0W8F746"/>
<keyword evidence="3 6" id="KW-0812">Transmembrane</keyword>
<evidence type="ECO:0000256" key="2">
    <source>
        <dbReference type="ARBA" id="ARBA00010631"/>
    </source>
</evidence>
<feature type="transmembrane region" description="Helical" evidence="6">
    <location>
        <begin position="145"/>
        <end position="163"/>
    </location>
</feature>
<organism evidence="7">
    <name type="scientific">hydrocarbon metagenome</name>
    <dbReference type="NCBI Taxonomy" id="938273"/>
    <lineage>
        <taxon>unclassified sequences</taxon>
        <taxon>metagenomes</taxon>
        <taxon>ecological metagenomes</taxon>
    </lineage>
</organism>
<feature type="transmembrane region" description="Helical" evidence="6">
    <location>
        <begin position="77"/>
        <end position="97"/>
    </location>
</feature>
<evidence type="ECO:0000313" key="7">
    <source>
        <dbReference type="EMBL" id="KUG16227.1"/>
    </source>
</evidence>
<name>A0A0W8F746_9ZZZZ</name>
<protein>
    <recommendedName>
        <fullName evidence="8">Methanethiol S-methyltransferase</fullName>
    </recommendedName>
</protein>
<feature type="transmembrane region" description="Helical" evidence="6">
    <location>
        <begin position="6"/>
        <end position="24"/>
    </location>
</feature>
<evidence type="ECO:0000256" key="3">
    <source>
        <dbReference type="ARBA" id="ARBA00022692"/>
    </source>
</evidence>
<evidence type="ECO:0000256" key="4">
    <source>
        <dbReference type="ARBA" id="ARBA00022989"/>
    </source>
</evidence>
<gene>
    <name evidence="7" type="ORF">ASZ90_014103</name>
</gene>
<keyword evidence="5 6" id="KW-0472">Membrane</keyword>
<feature type="transmembrane region" description="Helical" evidence="6">
    <location>
        <begin position="118"/>
        <end position="139"/>
    </location>
</feature>
<keyword evidence="4 6" id="KW-1133">Transmembrane helix</keyword>
<comment type="subcellular location">
    <subcellularLocation>
        <location evidence="1">Membrane</location>
        <topology evidence="1">Multi-pass membrane protein</topology>
    </subcellularLocation>
</comment>
<sequence length="198" mass="22508">MGSGALAMAAYFLVFASVHSLLADPRFKRWAKERACGALDRWGRLAFNLLALIMLLPFIFILLYLPDEVIYIAPWPAFGLMAAAQLLAAAMLLITLFQTGVLDFLGLEGRPRPGRERALVTGGLYCHLRNPLFLFAILFLWTSPIMTMNLLTFNIMATFYFYLGALHEERSLKEEFGKAYEEYRLRVPMFLPRLGCKD</sequence>
<dbReference type="InterPro" id="IPR033580">
    <property type="entry name" value="Nurim-like"/>
</dbReference>
<feature type="transmembrane region" description="Helical" evidence="6">
    <location>
        <begin position="45"/>
        <end position="65"/>
    </location>
</feature>
<comment type="similarity">
    <text evidence="2">Belongs to the nurim family.</text>
</comment>
<dbReference type="PANTHER" id="PTHR31040">
    <property type="entry name" value="NURIM"/>
    <property type="match status" value="1"/>
</dbReference>
<dbReference type="Gene3D" id="1.20.120.1630">
    <property type="match status" value="1"/>
</dbReference>
<reference evidence="7" key="1">
    <citation type="journal article" date="2015" name="Proc. Natl. Acad. Sci. U.S.A.">
        <title>Networks of energetic and metabolic interactions define dynamics in microbial communities.</title>
        <authorList>
            <person name="Embree M."/>
            <person name="Liu J.K."/>
            <person name="Al-Bassam M.M."/>
            <person name="Zengler K."/>
        </authorList>
    </citation>
    <scope>NUCLEOTIDE SEQUENCE</scope>
</reference>
<evidence type="ECO:0000256" key="1">
    <source>
        <dbReference type="ARBA" id="ARBA00004141"/>
    </source>
</evidence>
<comment type="caution">
    <text evidence="7">The sequence shown here is derived from an EMBL/GenBank/DDBJ whole genome shotgun (WGS) entry which is preliminary data.</text>
</comment>
<evidence type="ECO:0000256" key="5">
    <source>
        <dbReference type="ARBA" id="ARBA00023136"/>
    </source>
</evidence>